<evidence type="ECO:0000256" key="7">
    <source>
        <dbReference type="ARBA" id="ARBA00047473"/>
    </source>
</evidence>
<dbReference type="KEGG" id="pseb:EOK75_20640"/>
<dbReference type="SMART" id="SM00984">
    <property type="entry name" value="UDPG_MGDP_dh_C"/>
    <property type="match status" value="1"/>
</dbReference>
<dbReference type="InterPro" id="IPR014027">
    <property type="entry name" value="UDP-Glc/GDP-Man_DH_C"/>
</dbReference>
<dbReference type="OrthoDB" id="9803238at2"/>
<evidence type="ECO:0000256" key="10">
    <source>
        <dbReference type="PIRSR" id="PIRSR500134-2"/>
    </source>
</evidence>
<dbReference type="PIRSF" id="PIRSF500134">
    <property type="entry name" value="UDPglc_DH_bac"/>
    <property type="match status" value="1"/>
</dbReference>
<dbReference type="InterPro" id="IPR008927">
    <property type="entry name" value="6-PGluconate_DH-like_C_sf"/>
</dbReference>
<dbReference type="AlphaFoldDB" id="A0A4P8EM31"/>
<dbReference type="Pfam" id="PF03720">
    <property type="entry name" value="UDPG_MGDP_dh_C"/>
    <property type="match status" value="1"/>
</dbReference>
<evidence type="ECO:0000313" key="14">
    <source>
        <dbReference type="Proteomes" id="UP000298631"/>
    </source>
</evidence>
<feature type="active site" description="Nucleophile" evidence="9">
    <location>
        <position position="263"/>
    </location>
</feature>
<protein>
    <recommendedName>
        <fullName evidence="4 8">UDP-glucose 6-dehydrogenase</fullName>
        <ecNumber evidence="3 8">1.1.1.22</ecNumber>
    </recommendedName>
</protein>
<evidence type="ECO:0000256" key="3">
    <source>
        <dbReference type="ARBA" id="ARBA00012954"/>
    </source>
</evidence>
<dbReference type="EC" id="1.1.1.22" evidence="3 8"/>
<feature type="domain" description="UDP-glucose/GDP-mannose dehydrogenase C-terminal" evidence="12">
    <location>
        <begin position="317"/>
        <end position="418"/>
    </location>
</feature>
<dbReference type="GO" id="GO:0051287">
    <property type="term" value="F:NAD binding"/>
    <property type="evidence" value="ECO:0007669"/>
    <property type="project" value="InterPro"/>
</dbReference>
<evidence type="ECO:0000256" key="9">
    <source>
        <dbReference type="PIRSR" id="PIRSR500134-1"/>
    </source>
</evidence>
<name>A0A4P8EM31_9RHOB</name>
<keyword evidence="13" id="KW-0614">Plasmid</keyword>
<evidence type="ECO:0000256" key="11">
    <source>
        <dbReference type="PIRSR" id="PIRSR500134-3"/>
    </source>
</evidence>
<dbReference type="Pfam" id="PF00984">
    <property type="entry name" value="UDPG_MGDP_dh"/>
    <property type="match status" value="1"/>
</dbReference>
<gene>
    <name evidence="13" type="ORF">EOK75_20640</name>
</gene>
<dbReference type="UniPathway" id="UPA00038">
    <property type="reaction ID" value="UER00491"/>
</dbReference>
<evidence type="ECO:0000256" key="8">
    <source>
        <dbReference type="PIRNR" id="PIRNR000124"/>
    </source>
</evidence>
<comment type="similarity">
    <text evidence="2 8">Belongs to the UDP-glucose/GDP-mannose dehydrogenase family.</text>
</comment>
<comment type="pathway">
    <text evidence="1">Nucleotide-sugar biosynthesis; UDP-alpha-D-glucuronate biosynthesis; UDP-alpha-D-glucuronate from UDP-alpha-D-glucose: step 1/1.</text>
</comment>
<geneLocation type="plasmid" evidence="13 14">
    <name>unnamed3</name>
</geneLocation>
<keyword evidence="6 8" id="KW-0520">NAD</keyword>
<dbReference type="PIRSF" id="PIRSF000124">
    <property type="entry name" value="UDPglc_GDPman_dh"/>
    <property type="match status" value="1"/>
</dbReference>
<comment type="catalytic activity">
    <reaction evidence="7 8">
        <text>UDP-alpha-D-glucose + 2 NAD(+) + H2O = UDP-alpha-D-glucuronate + 2 NADH + 3 H(+)</text>
        <dbReference type="Rhea" id="RHEA:23596"/>
        <dbReference type="ChEBI" id="CHEBI:15377"/>
        <dbReference type="ChEBI" id="CHEBI:15378"/>
        <dbReference type="ChEBI" id="CHEBI:57540"/>
        <dbReference type="ChEBI" id="CHEBI:57945"/>
        <dbReference type="ChEBI" id="CHEBI:58052"/>
        <dbReference type="ChEBI" id="CHEBI:58885"/>
        <dbReference type="EC" id="1.1.1.22"/>
    </reaction>
</comment>
<dbReference type="GO" id="GO:0003979">
    <property type="term" value="F:UDP-glucose 6-dehydrogenase activity"/>
    <property type="evidence" value="ECO:0007669"/>
    <property type="project" value="UniProtKB-EC"/>
</dbReference>
<dbReference type="Gene3D" id="3.40.50.720">
    <property type="entry name" value="NAD(P)-binding Rossmann-like Domain"/>
    <property type="match status" value="2"/>
</dbReference>
<dbReference type="InterPro" id="IPR028357">
    <property type="entry name" value="UDPglc_DH_bac"/>
</dbReference>
<proteinExistence type="inferred from homology"/>
<dbReference type="InterPro" id="IPR036291">
    <property type="entry name" value="NAD(P)-bd_dom_sf"/>
</dbReference>
<dbReference type="EMBL" id="CP039967">
    <property type="protein sequence ID" value="QCO58166.1"/>
    <property type="molecule type" value="Genomic_DNA"/>
</dbReference>
<sequence>MKIAMIGTGYVGLVSGVCFSDFGHEVVCVDKDPRKIDMLNRGEVPIYEPGLEDLLAKNVAAGRLTFTLDLAQAVADADAVFIAVGTPTRRGDGHADLTYVMAAAEEIAQAAKDYVVIVTKSTVPVGTNRQVQQVVAKANPGLDFDVASNPEFLREGAAIDDFMKPDRVVVGVQSDRAAEVMSDIYRPLYLRDFPIVITDLESAEMIKYAANAFLATKITFINEIAALCEKVGADIKQVSKGMGMDNRIGNKFLHAGPGYGGSCFPKDTRALARMGQDHAVPMQITETVIKVNDETKRRMVDKLLDMCDGSFNGKTITILGVTFKPNTDDMRDAPSLTIIPSLVGGGARVHVVDPQGRHEGEALLPGVTWNDDPYDAARNADLLVILTEWNEFRALDLTRLAGSMAKARLADLRNIYTAQDARRAGFEAYDSIGRKQLGADGA</sequence>
<keyword evidence="5 8" id="KW-0560">Oxidoreductase</keyword>
<evidence type="ECO:0000259" key="12">
    <source>
        <dbReference type="SMART" id="SM00984"/>
    </source>
</evidence>
<dbReference type="NCBIfam" id="TIGR03026">
    <property type="entry name" value="NDP-sugDHase"/>
    <property type="match status" value="1"/>
</dbReference>
<dbReference type="SUPFAM" id="SSF52413">
    <property type="entry name" value="UDP-glucose/GDP-mannose dehydrogenase C-terminal domain"/>
    <property type="match status" value="1"/>
</dbReference>
<evidence type="ECO:0000256" key="6">
    <source>
        <dbReference type="ARBA" id="ARBA00023027"/>
    </source>
</evidence>
<feature type="binding site" evidence="11">
    <location>
        <position position="30"/>
    </location>
    <ligand>
        <name>NAD(+)</name>
        <dbReference type="ChEBI" id="CHEBI:57540"/>
    </ligand>
</feature>
<evidence type="ECO:0000313" key="13">
    <source>
        <dbReference type="EMBL" id="QCO58166.1"/>
    </source>
</evidence>
<feature type="binding site" evidence="10">
    <location>
        <position position="324"/>
    </location>
    <ligand>
        <name>substrate</name>
    </ligand>
</feature>
<dbReference type="Gene3D" id="1.20.5.100">
    <property type="entry name" value="Cytochrome c1, transmembrane anchor, C-terminal"/>
    <property type="match status" value="1"/>
</dbReference>
<evidence type="ECO:0000256" key="5">
    <source>
        <dbReference type="ARBA" id="ARBA00023002"/>
    </source>
</evidence>
<feature type="binding site" evidence="10">
    <location>
        <position position="207"/>
    </location>
    <ligand>
        <name>substrate</name>
    </ligand>
</feature>
<keyword evidence="14" id="KW-1185">Reference proteome</keyword>
<feature type="binding site" evidence="10">
    <location>
        <position position="260"/>
    </location>
    <ligand>
        <name>substrate</name>
    </ligand>
</feature>
<dbReference type="PANTHER" id="PTHR43750:SF3">
    <property type="entry name" value="UDP-GLUCOSE 6-DEHYDROGENASE TUAD"/>
    <property type="match status" value="1"/>
</dbReference>
<feature type="binding site" evidence="11">
    <location>
        <position position="266"/>
    </location>
    <ligand>
        <name>NAD(+)</name>
        <dbReference type="ChEBI" id="CHEBI:57540"/>
    </ligand>
</feature>
<dbReference type="InterPro" id="IPR036220">
    <property type="entry name" value="UDP-Glc/GDP-Man_DH_C_sf"/>
</dbReference>
<dbReference type="SUPFAM" id="SSF51735">
    <property type="entry name" value="NAD(P)-binding Rossmann-fold domains"/>
    <property type="match status" value="1"/>
</dbReference>
<feature type="binding site" evidence="11">
    <location>
        <position position="122"/>
    </location>
    <ligand>
        <name>NAD(+)</name>
        <dbReference type="ChEBI" id="CHEBI:57540"/>
    </ligand>
</feature>
<accession>A0A4P8EM31</accession>
<dbReference type="InterPro" id="IPR014026">
    <property type="entry name" value="UDP-Glc/GDP-Man_DH_dimer"/>
</dbReference>
<feature type="binding site" evidence="10">
    <location>
        <begin position="152"/>
        <end position="155"/>
    </location>
    <ligand>
        <name>substrate</name>
    </ligand>
</feature>
<feature type="binding site" evidence="11">
    <location>
        <position position="331"/>
    </location>
    <ligand>
        <name>NAD(+)</name>
        <dbReference type="ChEBI" id="CHEBI:57540"/>
    </ligand>
</feature>
<evidence type="ECO:0000256" key="4">
    <source>
        <dbReference type="ARBA" id="ARBA00015132"/>
    </source>
</evidence>
<feature type="binding site" evidence="10">
    <location>
        <begin position="252"/>
        <end position="256"/>
    </location>
    <ligand>
        <name>substrate</name>
    </ligand>
</feature>
<organism evidence="13 14">
    <name type="scientific">Pseudorhodobacter turbinis</name>
    <dbReference type="NCBI Taxonomy" id="2500533"/>
    <lineage>
        <taxon>Bacteria</taxon>
        <taxon>Pseudomonadati</taxon>
        <taxon>Pseudomonadota</taxon>
        <taxon>Alphaproteobacteria</taxon>
        <taxon>Rhodobacterales</taxon>
        <taxon>Paracoccaceae</taxon>
        <taxon>Pseudorhodobacter</taxon>
    </lineage>
</organism>
<feature type="binding site" evidence="11">
    <location>
        <position position="35"/>
    </location>
    <ligand>
        <name>NAD(+)</name>
        <dbReference type="ChEBI" id="CHEBI:57540"/>
    </ligand>
</feature>
<dbReference type="GO" id="GO:0006065">
    <property type="term" value="P:UDP-glucuronate biosynthetic process"/>
    <property type="evidence" value="ECO:0007669"/>
    <property type="project" value="UniProtKB-UniPathway"/>
</dbReference>
<dbReference type="SUPFAM" id="SSF48179">
    <property type="entry name" value="6-phosphogluconate dehydrogenase C-terminal domain-like"/>
    <property type="match status" value="1"/>
</dbReference>
<evidence type="ECO:0000256" key="2">
    <source>
        <dbReference type="ARBA" id="ARBA00006601"/>
    </source>
</evidence>
<dbReference type="InterPro" id="IPR001732">
    <property type="entry name" value="UDP-Glc/GDP-Man_DH_N"/>
</dbReference>
<reference evidence="13 14" key="1">
    <citation type="submission" date="2019-05" db="EMBL/GenBank/DDBJ databases">
        <title>Pseudorhodobacter turbinis sp. nov., isolated from the gut of the Korean turban shell.</title>
        <authorList>
            <person name="Jeong Y.-S."/>
            <person name="Kang W.-R."/>
            <person name="Bae J.-W."/>
        </authorList>
    </citation>
    <scope>NUCLEOTIDE SEQUENCE [LARGE SCALE GENOMIC DNA]</scope>
    <source>
        <strain evidence="13 14">S12M18</strain>
        <plasmid evidence="13 14">unnamed3</plasmid>
    </source>
</reference>
<feature type="binding site" evidence="11">
    <location>
        <position position="155"/>
    </location>
    <ligand>
        <name>NAD(+)</name>
        <dbReference type="ChEBI" id="CHEBI:57540"/>
    </ligand>
</feature>
<dbReference type="PANTHER" id="PTHR43750">
    <property type="entry name" value="UDP-GLUCOSE 6-DEHYDROGENASE TUAD"/>
    <property type="match status" value="1"/>
</dbReference>
<dbReference type="InterPro" id="IPR017476">
    <property type="entry name" value="UDP-Glc/GDP-Man"/>
</dbReference>
<dbReference type="Proteomes" id="UP000298631">
    <property type="component" value="Plasmid unnamed3"/>
</dbReference>
<dbReference type="Pfam" id="PF03721">
    <property type="entry name" value="UDPG_MGDP_dh_N"/>
    <property type="match status" value="1"/>
</dbReference>
<evidence type="ECO:0000256" key="1">
    <source>
        <dbReference type="ARBA" id="ARBA00004701"/>
    </source>
</evidence>
<feature type="binding site" evidence="11">
    <location>
        <position position="86"/>
    </location>
    <ligand>
        <name>NAD(+)</name>
        <dbReference type="ChEBI" id="CHEBI:57540"/>
    </ligand>
</feature>
<dbReference type="RefSeq" id="WP_137195973.1">
    <property type="nucleotide sequence ID" value="NZ_CP039967.1"/>
</dbReference>
<dbReference type="GO" id="GO:0000271">
    <property type="term" value="P:polysaccharide biosynthetic process"/>
    <property type="evidence" value="ECO:0007669"/>
    <property type="project" value="InterPro"/>
</dbReference>